<dbReference type="InterPro" id="IPR036322">
    <property type="entry name" value="WD40_repeat_dom_sf"/>
</dbReference>
<feature type="compositionally biased region" description="Basic and acidic residues" evidence="1">
    <location>
        <begin position="630"/>
        <end position="648"/>
    </location>
</feature>
<dbReference type="SUPFAM" id="SSF50978">
    <property type="entry name" value="WD40 repeat-like"/>
    <property type="match status" value="1"/>
</dbReference>
<keyword evidence="4" id="KW-1185">Reference proteome</keyword>
<evidence type="ECO:0000256" key="1">
    <source>
        <dbReference type="SAM" id="MobiDB-lite"/>
    </source>
</evidence>
<dbReference type="AlphaFoldDB" id="A0A8K0X8Y5"/>
<accession>A0A8K0X8Y5</accession>
<dbReference type="Gene3D" id="2.130.10.10">
    <property type="entry name" value="YVTN repeat-like/Quinoprotein amine dehydrogenase"/>
    <property type="match status" value="1"/>
</dbReference>
<feature type="compositionally biased region" description="Polar residues" evidence="1">
    <location>
        <begin position="618"/>
        <end position="629"/>
    </location>
</feature>
<dbReference type="PANTHER" id="PTHR43991:SF9">
    <property type="entry name" value="DUF2415 DOMAIN-CONTAINING PROTEIN"/>
    <property type="match status" value="1"/>
</dbReference>
<dbReference type="OrthoDB" id="64353at2759"/>
<feature type="region of interest" description="Disordered" evidence="1">
    <location>
        <begin position="669"/>
        <end position="692"/>
    </location>
</feature>
<dbReference type="Pfam" id="PF10313">
    <property type="entry name" value="DUF2415"/>
    <property type="match status" value="1"/>
</dbReference>
<feature type="region of interest" description="Disordered" evidence="1">
    <location>
        <begin position="474"/>
        <end position="529"/>
    </location>
</feature>
<dbReference type="InterPro" id="IPR015943">
    <property type="entry name" value="WD40/YVTN_repeat-like_dom_sf"/>
</dbReference>
<proteinExistence type="predicted"/>
<dbReference type="EMBL" id="JAGPXD010000001">
    <property type="protein sequence ID" value="KAH7375048.1"/>
    <property type="molecule type" value="Genomic_DNA"/>
</dbReference>
<feature type="compositionally biased region" description="Basic and acidic residues" evidence="1">
    <location>
        <begin position="549"/>
        <end position="568"/>
    </location>
</feature>
<evidence type="ECO:0000259" key="2">
    <source>
        <dbReference type="Pfam" id="PF10313"/>
    </source>
</evidence>
<name>A0A8K0X8Y5_9PEZI</name>
<dbReference type="PANTHER" id="PTHR43991">
    <property type="entry name" value="WD REPEAT PROTEIN (AFU_ORTHOLOGUE AFUA_8G05640)-RELATED"/>
    <property type="match status" value="1"/>
</dbReference>
<dbReference type="InterPro" id="IPR019417">
    <property type="entry name" value="DUF2415"/>
</dbReference>
<evidence type="ECO:0000313" key="4">
    <source>
        <dbReference type="Proteomes" id="UP000813385"/>
    </source>
</evidence>
<feature type="domain" description="DUF2415" evidence="2">
    <location>
        <begin position="348"/>
        <end position="387"/>
    </location>
</feature>
<organism evidence="3 4">
    <name type="scientific">Plectosphaerella cucumerina</name>
    <dbReference type="NCBI Taxonomy" id="40658"/>
    <lineage>
        <taxon>Eukaryota</taxon>
        <taxon>Fungi</taxon>
        <taxon>Dikarya</taxon>
        <taxon>Ascomycota</taxon>
        <taxon>Pezizomycotina</taxon>
        <taxon>Sordariomycetes</taxon>
        <taxon>Hypocreomycetidae</taxon>
        <taxon>Glomerellales</taxon>
        <taxon>Plectosphaerellaceae</taxon>
        <taxon>Plectosphaerella</taxon>
    </lineage>
</organism>
<feature type="region of interest" description="Disordered" evidence="1">
    <location>
        <begin position="411"/>
        <end position="446"/>
    </location>
</feature>
<feature type="region of interest" description="Disordered" evidence="1">
    <location>
        <begin position="549"/>
        <end position="604"/>
    </location>
</feature>
<feature type="compositionally biased region" description="Basic and acidic residues" evidence="1">
    <location>
        <begin position="671"/>
        <end position="681"/>
    </location>
</feature>
<protein>
    <recommendedName>
        <fullName evidence="2">DUF2415 domain-containing protein</fullName>
    </recommendedName>
</protein>
<evidence type="ECO:0000313" key="3">
    <source>
        <dbReference type="EMBL" id="KAH7375048.1"/>
    </source>
</evidence>
<sequence>MAVKDGPSYYPTERLISTTARRHYRLPVRSQHWQLRSLISAEKLDTVYFPGGDGSNHVQRLDTTANECETVRLLSFSPRCLVAQNGWVCCGGETGEFTAIRVRHDSLLDDDRATDLDLRLDDFDADTRLSFESFRAALYGSGSRASRLQSTLEKNLVAKSQKLARDRVNCVTLWFPDPENGPIPKGHYTDPVAVLANNDKTVVVVGLDSFESSDKVEPLDVIEYPDYVNRAMMSPDGRLLIAILDDPYLYIHRRVEKTVDDQASVPTRDAVSYQWEECNKVLLKSQRCGDSSDSRGSFAACFSKTGAYLAVGTQYGTISVFETQHLANSAVDPLLTSFTSSRPLVGSGAVRDMAFCPGPFDLLAWTEDRGRIGVADIRSGFTQQQILDISTGADFEHVSVLDRNSIDPRLLEGRGERGEQPSSNTGSAATSSRDARRRRTPGEGFALSHDETLVLEALQIERRRREQTDRIAARLADHGIPSAAPATVPWEMPSARPTTTADGDGGLMSSRERSSSVARALRELQRDRDERSNITRALTDWLRESRDRNQRMALRSGDRTERTRERESTGAPPLPRRTTTIRPTDSSSQAPRSRSTGRGGLTGGWADLEALYNITLEPGTTETAQPQSAQRERERDGERERERERDRSGFLPFINSVAIREMQTRLAQRRQGVEHSVHESPPEPDNTAGISWSEDGRTLFVGAENGIYEFQVNTQGRKYCPSITMR</sequence>
<feature type="compositionally biased region" description="Basic and acidic residues" evidence="1">
    <location>
        <begin position="510"/>
        <end position="529"/>
    </location>
</feature>
<feature type="region of interest" description="Disordered" evidence="1">
    <location>
        <begin position="616"/>
        <end position="648"/>
    </location>
</feature>
<reference evidence="3" key="1">
    <citation type="journal article" date="2021" name="Nat. Commun.">
        <title>Genetic determinants of endophytism in the Arabidopsis root mycobiome.</title>
        <authorList>
            <person name="Mesny F."/>
            <person name="Miyauchi S."/>
            <person name="Thiergart T."/>
            <person name="Pickel B."/>
            <person name="Atanasova L."/>
            <person name="Karlsson M."/>
            <person name="Huettel B."/>
            <person name="Barry K.W."/>
            <person name="Haridas S."/>
            <person name="Chen C."/>
            <person name="Bauer D."/>
            <person name="Andreopoulos W."/>
            <person name="Pangilinan J."/>
            <person name="LaButti K."/>
            <person name="Riley R."/>
            <person name="Lipzen A."/>
            <person name="Clum A."/>
            <person name="Drula E."/>
            <person name="Henrissat B."/>
            <person name="Kohler A."/>
            <person name="Grigoriev I.V."/>
            <person name="Martin F.M."/>
            <person name="Hacquard S."/>
        </authorList>
    </citation>
    <scope>NUCLEOTIDE SEQUENCE</scope>
    <source>
        <strain evidence="3">MPI-CAGE-AT-0016</strain>
    </source>
</reference>
<comment type="caution">
    <text evidence="3">The sequence shown here is derived from an EMBL/GenBank/DDBJ whole genome shotgun (WGS) entry which is preliminary data.</text>
</comment>
<dbReference type="Proteomes" id="UP000813385">
    <property type="component" value="Unassembled WGS sequence"/>
</dbReference>
<gene>
    <name evidence="3" type="ORF">B0T11DRAFT_5628</name>
</gene>